<dbReference type="PANTHER" id="PTHR30523">
    <property type="entry name" value="PHOSPHOENOLPYRUVATE CARBOXYLASE"/>
    <property type="match status" value="1"/>
</dbReference>
<dbReference type="Pfam" id="PF00311">
    <property type="entry name" value="PEPcase"/>
    <property type="match status" value="1"/>
</dbReference>
<dbReference type="EMBL" id="BRXX01000342">
    <property type="protein sequence ID" value="GMI06147.1"/>
    <property type="molecule type" value="Genomic_DNA"/>
</dbReference>
<dbReference type="EC" id="4.1.1.31" evidence="3"/>
<keyword evidence="6" id="KW-0120">Carbon dioxide fixation</keyword>
<dbReference type="InterPro" id="IPR015813">
    <property type="entry name" value="Pyrv/PenolPyrv_kinase-like_dom"/>
</dbReference>
<reference evidence="11" key="1">
    <citation type="journal article" date="2023" name="Commun. Biol.">
        <title>Genome analysis of Parmales, the sister group of diatoms, reveals the evolutionary specialization of diatoms from phago-mixotrophs to photoautotrophs.</title>
        <authorList>
            <person name="Ban H."/>
            <person name="Sato S."/>
            <person name="Yoshikawa S."/>
            <person name="Yamada K."/>
            <person name="Nakamura Y."/>
            <person name="Ichinomiya M."/>
            <person name="Sato N."/>
            <person name="Blanc-Mathieu R."/>
            <person name="Endo H."/>
            <person name="Kuwata A."/>
            <person name="Ogata H."/>
        </authorList>
    </citation>
    <scope>NUCLEOTIDE SEQUENCE [LARGE SCALE GENOMIC DNA]</scope>
    <source>
        <strain evidence="11">NIES 3699</strain>
    </source>
</reference>
<dbReference type="InterPro" id="IPR033129">
    <property type="entry name" value="PEPCASE_His_AS"/>
</dbReference>
<evidence type="ECO:0000256" key="9">
    <source>
        <dbReference type="PROSITE-ProRule" id="PRU10112"/>
    </source>
</evidence>
<keyword evidence="5" id="KW-0456">Lyase</keyword>
<evidence type="ECO:0000256" key="8">
    <source>
        <dbReference type="PROSITE-ProRule" id="PRU10111"/>
    </source>
</evidence>
<dbReference type="GO" id="GO:0005829">
    <property type="term" value="C:cytosol"/>
    <property type="evidence" value="ECO:0007669"/>
    <property type="project" value="TreeGrafter"/>
</dbReference>
<accession>A0A9W7CD54</accession>
<dbReference type="InterPro" id="IPR018129">
    <property type="entry name" value="PEP_COase_Lys_AS"/>
</dbReference>
<evidence type="ECO:0000313" key="11">
    <source>
        <dbReference type="Proteomes" id="UP001165160"/>
    </source>
</evidence>
<keyword evidence="4" id="KW-0460">Magnesium</keyword>
<evidence type="ECO:0000256" key="6">
    <source>
        <dbReference type="ARBA" id="ARBA00023300"/>
    </source>
</evidence>
<evidence type="ECO:0000256" key="2">
    <source>
        <dbReference type="ARBA" id="ARBA00008346"/>
    </source>
</evidence>
<dbReference type="GO" id="GO:0006099">
    <property type="term" value="P:tricarboxylic acid cycle"/>
    <property type="evidence" value="ECO:0007669"/>
    <property type="project" value="InterPro"/>
</dbReference>
<comment type="similarity">
    <text evidence="2">Belongs to the PEPCase type 1 family.</text>
</comment>
<evidence type="ECO:0000256" key="7">
    <source>
        <dbReference type="ARBA" id="ARBA00048995"/>
    </source>
</evidence>
<dbReference type="GO" id="GO:0008964">
    <property type="term" value="F:phosphoenolpyruvate carboxylase activity"/>
    <property type="evidence" value="ECO:0007669"/>
    <property type="project" value="UniProtKB-EC"/>
</dbReference>
<dbReference type="PROSITE" id="PS00781">
    <property type="entry name" value="PEPCASE_1"/>
    <property type="match status" value="1"/>
</dbReference>
<proteinExistence type="inferred from homology"/>
<feature type="active site" evidence="8">
    <location>
        <position position="195"/>
    </location>
</feature>
<dbReference type="Gene3D" id="1.20.1440.90">
    <property type="entry name" value="Phosphoenolpyruvate/pyruvate domain"/>
    <property type="match status" value="1"/>
</dbReference>
<evidence type="ECO:0000256" key="4">
    <source>
        <dbReference type="ARBA" id="ARBA00022842"/>
    </source>
</evidence>
<dbReference type="PROSITE" id="PS00393">
    <property type="entry name" value="PEPCASE_2"/>
    <property type="match status" value="1"/>
</dbReference>
<comment type="caution">
    <text evidence="10">The sequence shown here is derived from an EMBL/GenBank/DDBJ whole genome shotgun (WGS) entry which is preliminary data.</text>
</comment>
<comment type="cofactor">
    <cofactor evidence="1">
        <name>Mg(2+)</name>
        <dbReference type="ChEBI" id="CHEBI:18420"/>
    </cofactor>
</comment>
<sequence length="961" mass="106007">MLRTFNNSSKFRLLFLRPNRPVICRAYTQPSAPTLSSKFSSIHDPLDTLHTKADDDTGRLRSDVRFLGTVLGNVIKETDPNVYEKVERTRSLTKSWRDGGALHQAKDYVSLFSDEDLLKVGRSFAHFLRLANTAEAHNRIRLLNSTTLNSSGPLPDKKDSCGGVIPNLLKSDNVSKSEIVEALNSQTVQLILTAHPTEVNRKTVIAKTATVQAHLAKADTLRSGVDGSYASAEVEEGLKSAIQSLWLSDEVSRFKPTAVEEAARGTLVVSTVLWNAVPSFLRKLSATMQQELGAPLDLTSTPVTFGSWMGGDRDGNPNVTPNVTREVSISNRITAAKLLASDIESLINELSITVGSEELVEVLEDPVREPYREFLRPVKAKLDRTVAFLEAAQLSLRDSGEATNFNDLSDEDIYIDTKDLTAELHLLHRSLCSTGCSSVADGKLSDVIRNLYAFGLTLVPLDVRQESTRHTEALDCITRYLGVGSYQEWDELTRLSWLQKQLTNKRPLVRRGCWNSHGEFFNPAASEVLETFDVIAEAGSGTLGAYVISQASTASDVLAVLLLQRDAGVKSELRVVPLFETLDDLNGAVEVMDTLWSSSVYRGSINNKQEIMVGYSDSAKDAGRLAASWAQYETQEKLADLAKSHGIELTFFHGKGGTVGRGGNPATFEAILAHPPSTINGRFRVTEQGEMITQNFGHSKIAERTLDIYTAALLAEHHTPRSKPSPETRELMNKLSEISVEAYRSIVRSDPRFVPYFRAATPEVELSNLNIGSRPAKRKASGGVESLRAIPWIFAWTQTRLNLPTWLGVGEALSSVLSSDDGPALHSMYSEWSSFKTTIDLVEMVLAKSEPEIARIYEDQLVSDPKALELGKEIRRTHAMTEKAVLELTGHKTLSEDNARLLRGMSVRNPYVDCLNVLQAEVLLRLRRLEDVEGKEEEKKRLTDALMISINGVANGMKNTG</sequence>
<keyword evidence="11" id="KW-1185">Reference proteome</keyword>
<dbReference type="Proteomes" id="UP001165160">
    <property type="component" value="Unassembled WGS sequence"/>
</dbReference>
<dbReference type="SUPFAM" id="SSF51621">
    <property type="entry name" value="Phosphoenolpyruvate/pyruvate domain"/>
    <property type="match status" value="1"/>
</dbReference>
<evidence type="ECO:0000256" key="5">
    <source>
        <dbReference type="ARBA" id="ARBA00023239"/>
    </source>
</evidence>
<name>A0A9W7CD54_9STRA</name>
<dbReference type="InterPro" id="IPR022805">
    <property type="entry name" value="PEP_COase_bac/pln-type"/>
</dbReference>
<dbReference type="PANTHER" id="PTHR30523:SF6">
    <property type="entry name" value="PHOSPHOENOLPYRUVATE CARBOXYLASE"/>
    <property type="match status" value="1"/>
</dbReference>
<organism evidence="10 11">
    <name type="scientific">Triparma verrucosa</name>
    <dbReference type="NCBI Taxonomy" id="1606542"/>
    <lineage>
        <taxon>Eukaryota</taxon>
        <taxon>Sar</taxon>
        <taxon>Stramenopiles</taxon>
        <taxon>Ochrophyta</taxon>
        <taxon>Bolidophyceae</taxon>
        <taxon>Parmales</taxon>
        <taxon>Triparmaceae</taxon>
        <taxon>Triparma</taxon>
    </lineage>
</organism>
<dbReference type="AlphaFoldDB" id="A0A9W7CD54"/>
<evidence type="ECO:0000256" key="1">
    <source>
        <dbReference type="ARBA" id="ARBA00001946"/>
    </source>
</evidence>
<feature type="active site" evidence="9">
    <location>
        <position position="620"/>
    </location>
</feature>
<dbReference type="InterPro" id="IPR021135">
    <property type="entry name" value="PEP_COase"/>
</dbReference>
<gene>
    <name evidence="10" type="ORF">TrVE_jg2422</name>
</gene>
<dbReference type="GO" id="GO:0015977">
    <property type="term" value="P:carbon fixation"/>
    <property type="evidence" value="ECO:0007669"/>
    <property type="project" value="UniProtKB-KW"/>
</dbReference>
<dbReference type="NCBIfam" id="NF000584">
    <property type="entry name" value="PRK00009.1"/>
    <property type="match status" value="1"/>
</dbReference>
<protein>
    <recommendedName>
        <fullName evidence="3">phosphoenolpyruvate carboxylase</fullName>
        <ecNumber evidence="3">4.1.1.31</ecNumber>
    </recommendedName>
</protein>
<dbReference type="HAMAP" id="MF_00595">
    <property type="entry name" value="PEPcase_type1"/>
    <property type="match status" value="1"/>
</dbReference>
<comment type="catalytic activity">
    <reaction evidence="7">
        <text>oxaloacetate + phosphate = phosphoenolpyruvate + hydrogencarbonate</text>
        <dbReference type="Rhea" id="RHEA:28370"/>
        <dbReference type="ChEBI" id="CHEBI:16452"/>
        <dbReference type="ChEBI" id="CHEBI:17544"/>
        <dbReference type="ChEBI" id="CHEBI:43474"/>
        <dbReference type="ChEBI" id="CHEBI:58702"/>
        <dbReference type="EC" id="4.1.1.31"/>
    </reaction>
</comment>
<dbReference type="PRINTS" id="PR00150">
    <property type="entry name" value="PEPCARBXLASE"/>
</dbReference>
<evidence type="ECO:0000313" key="10">
    <source>
        <dbReference type="EMBL" id="GMI06147.1"/>
    </source>
</evidence>
<evidence type="ECO:0000256" key="3">
    <source>
        <dbReference type="ARBA" id="ARBA00012305"/>
    </source>
</evidence>